<name>A0ABX0WDJ3_9RHOB</name>
<protein>
    <submittedName>
        <fullName evidence="1">Uncharacterized protein</fullName>
    </submittedName>
</protein>
<reference evidence="1 2" key="1">
    <citation type="submission" date="2018-05" db="EMBL/GenBank/DDBJ databases">
        <authorList>
            <person name="Zhang Y.-J."/>
        </authorList>
    </citation>
    <scope>NUCLEOTIDE SEQUENCE [LARGE SCALE GENOMIC DNA]</scope>
    <source>
        <strain evidence="1 2">CY04</strain>
    </source>
</reference>
<evidence type="ECO:0000313" key="1">
    <source>
        <dbReference type="EMBL" id="NIZ63377.1"/>
    </source>
</evidence>
<dbReference type="RefSeq" id="WP_206188573.1">
    <property type="nucleotide sequence ID" value="NZ_QHLQ01000038.1"/>
</dbReference>
<proteinExistence type="predicted"/>
<comment type="caution">
    <text evidence="1">The sequence shown here is derived from an EMBL/GenBank/DDBJ whole genome shotgun (WGS) entry which is preliminary data.</text>
</comment>
<organism evidence="1 2">
    <name type="scientific">Parasedimentitalea denitrificans</name>
    <dbReference type="NCBI Taxonomy" id="2211118"/>
    <lineage>
        <taxon>Bacteria</taxon>
        <taxon>Pseudomonadati</taxon>
        <taxon>Pseudomonadota</taxon>
        <taxon>Alphaproteobacteria</taxon>
        <taxon>Rhodobacterales</taxon>
        <taxon>Paracoccaceae</taxon>
        <taxon>Parasedimentitalea</taxon>
    </lineage>
</organism>
<dbReference type="EMBL" id="QHLQ01000038">
    <property type="protein sequence ID" value="NIZ63377.1"/>
    <property type="molecule type" value="Genomic_DNA"/>
</dbReference>
<evidence type="ECO:0000313" key="2">
    <source>
        <dbReference type="Proteomes" id="UP001429564"/>
    </source>
</evidence>
<sequence>MLPIPTNFPTQNNHRVALFFPEQSRDDFDRLEELTANGLRAARSALEGLQDLSIQNDRGLFADLIELRATLERRRLLNDQFRITAASLLRRLEHIELSDNDTAGLDQIIRDLNDAHNLSHRVCDLLSAEQDVGWHRGVGR</sequence>
<dbReference type="Proteomes" id="UP001429564">
    <property type="component" value="Unassembled WGS sequence"/>
</dbReference>
<keyword evidence="2" id="KW-1185">Reference proteome</keyword>
<gene>
    <name evidence="1" type="ORF">DL239_20645</name>
</gene>
<accession>A0ABX0WDJ3</accession>